<evidence type="ECO:0000313" key="3">
    <source>
        <dbReference type="Proteomes" id="UP001419268"/>
    </source>
</evidence>
<proteinExistence type="predicted"/>
<comment type="caution">
    <text evidence="2">The sequence shown here is derived from an EMBL/GenBank/DDBJ whole genome shotgun (WGS) entry which is preliminary data.</text>
</comment>
<accession>A0AAP0L8J2</accession>
<dbReference type="Proteomes" id="UP001419268">
    <property type="component" value="Unassembled WGS sequence"/>
</dbReference>
<reference evidence="2 3" key="1">
    <citation type="submission" date="2024-01" db="EMBL/GenBank/DDBJ databases">
        <title>Genome assemblies of Stephania.</title>
        <authorList>
            <person name="Yang L."/>
        </authorList>
    </citation>
    <scope>NUCLEOTIDE SEQUENCE [LARGE SCALE GENOMIC DNA]</scope>
    <source>
        <strain evidence="2">JXDWG</strain>
        <tissue evidence="2">Leaf</tissue>
    </source>
</reference>
<keyword evidence="3" id="KW-1185">Reference proteome</keyword>
<sequence length="115" mass="12293">MSDNSEGQSKEEGLVNATTISSEDSESSFDGVVSSAEESSCSIRLKECNTFQRSNPTSLNSNHLVIGRPVSLDNPCDYTKVLANVGDAQSLQSYVPQLLDLLKYVKVGGTLCKAS</sequence>
<evidence type="ECO:0000256" key="1">
    <source>
        <dbReference type="SAM" id="MobiDB-lite"/>
    </source>
</evidence>
<name>A0AAP0L8J2_9MAGN</name>
<dbReference type="EMBL" id="JBBNAG010000001">
    <property type="protein sequence ID" value="KAK9166321.1"/>
    <property type="molecule type" value="Genomic_DNA"/>
</dbReference>
<feature type="region of interest" description="Disordered" evidence="1">
    <location>
        <begin position="1"/>
        <end position="33"/>
    </location>
</feature>
<evidence type="ECO:0000313" key="2">
    <source>
        <dbReference type="EMBL" id="KAK9166321.1"/>
    </source>
</evidence>
<dbReference type="AlphaFoldDB" id="A0AAP0L8J2"/>
<gene>
    <name evidence="2" type="ORF">Scep_001512</name>
</gene>
<protein>
    <submittedName>
        <fullName evidence="2">Uncharacterized protein</fullName>
    </submittedName>
</protein>
<organism evidence="2 3">
    <name type="scientific">Stephania cephalantha</name>
    <dbReference type="NCBI Taxonomy" id="152367"/>
    <lineage>
        <taxon>Eukaryota</taxon>
        <taxon>Viridiplantae</taxon>
        <taxon>Streptophyta</taxon>
        <taxon>Embryophyta</taxon>
        <taxon>Tracheophyta</taxon>
        <taxon>Spermatophyta</taxon>
        <taxon>Magnoliopsida</taxon>
        <taxon>Ranunculales</taxon>
        <taxon>Menispermaceae</taxon>
        <taxon>Menispermoideae</taxon>
        <taxon>Cissampelideae</taxon>
        <taxon>Stephania</taxon>
    </lineage>
</organism>